<protein>
    <submittedName>
        <fullName evidence="3">Uncharacterized protein</fullName>
    </submittedName>
</protein>
<feature type="region of interest" description="Disordered" evidence="1">
    <location>
        <begin position="355"/>
        <end position="406"/>
    </location>
</feature>
<name>A0A1D8NA27_YARLL</name>
<feature type="region of interest" description="Disordered" evidence="1">
    <location>
        <begin position="436"/>
        <end position="467"/>
    </location>
</feature>
<feature type="compositionally biased region" description="Polar residues" evidence="1">
    <location>
        <begin position="374"/>
        <end position="383"/>
    </location>
</feature>
<dbReference type="VEuPathDB" id="FungiDB:YALI1_C10318g"/>
<dbReference type="RefSeq" id="XP_501569.3">
    <property type="nucleotide sequence ID" value="XM_501569.3"/>
</dbReference>
<dbReference type="VEuPathDB" id="FungiDB:YALI0_C07744g"/>
<organism evidence="3 4">
    <name type="scientific">Yarrowia lipolytica</name>
    <name type="common">Candida lipolytica</name>
    <dbReference type="NCBI Taxonomy" id="4952"/>
    <lineage>
        <taxon>Eukaryota</taxon>
        <taxon>Fungi</taxon>
        <taxon>Dikarya</taxon>
        <taxon>Ascomycota</taxon>
        <taxon>Saccharomycotina</taxon>
        <taxon>Dipodascomycetes</taxon>
        <taxon>Dipodascales</taxon>
        <taxon>Dipodascales incertae sedis</taxon>
        <taxon>Yarrowia</taxon>
    </lineage>
</organism>
<dbReference type="Proteomes" id="UP000182444">
    <property type="component" value="Chromosome 1C"/>
</dbReference>
<feature type="transmembrane region" description="Helical" evidence="2">
    <location>
        <begin position="38"/>
        <end position="58"/>
    </location>
</feature>
<dbReference type="EMBL" id="CP017555">
    <property type="protein sequence ID" value="AOW02491.1"/>
    <property type="molecule type" value="Genomic_DNA"/>
</dbReference>
<feature type="region of interest" description="Disordered" evidence="1">
    <location>
        <begin position="491"/>
        <end position="527"/>
    </location>
</feature>
<sequence length="527" mass="56974">MQQQINKCINEIASLANLSPESSLTTATSLLPSPGHKVAFVVLCTLQLSLCLYTAFFLSKRRGTIKDLHYDVKDVTESVEEAYYLINELNSRVAQSTKEQPQSPTGVLDKHKEQLVANVLSKMEDKLTHPIEAIKTRLTALENNLASLQRANSNFNPRAPPYRGGGKLTRDPRGNENYRHGNGGGDFRSFDSRNDSRFNESNYSLDSRPWKPWNRTGGRSYANSTPTSAPIEFYGEKRSFEKMEWADKHNVASPVVTSVVEPTAEVIQPVARPVSAVPVPTTITGAPSPATQSVPKLVVNCTPQQSKKIIIKAGDREYDLASAEGREQWSSVAKRNIAKAITLPSHVQVQDIAPPPLAPLRTANTRPHTIELSPLTSTYSSETDGTEASKASKPKEGGVTQEERRAGGLDNYIESVGSPQSPNASLSRGLQLKLEENVSKKESSGSIGDASNGGVGGVGGVSGDGEKKPYRRLFIPGRGWVSARRIAMEKAQEQGGEITGCDRRDLGASASDTDVQPPVGENTAVAA</sequence>
<feature type="compositionally biased region" description="Gly residues" evidence="1">
    <location>
        <begin position="451"/>
        <end position="463"/>
    </location>
</feature>
<gene>
    <name evidence="3" type="ORF">YALI1_C10318g</name>
</gene>
<dbReference type="KEGG" id="yli:2909774"/>
<dbReference type="GeneID" id="2909774"/>
<keyword evidence="2" id="KW-0812">Transmembrane</keyword>
<feature type="compositionally biased region" description="Basic and acidic residues" evidence="1">
    <location>
        <begin position="168"/>
        <end position="179"/>
    </location>
</feature>
<keyword evidence="2" id="KW-0472">Membrane</keyword>
<reference evidence="3 4" key="1">
    <citation type="journal article" date="2016" name="PLoS ONE">
        <title>Sequence Assembly of Yarrowia lipolytica Strain W29/CLIB89 Shows Transposable Element Diversity.</title>
        <authorList>
            <person name="Magnan C."/>
            <person name="Yu J."/>
            <person name="Chang I."/>
            <person name="Jahn E."/>
            <person name="Kanomata Y."/>
            <person name="Wu J."/>
            <person name="Zeller M."/>
            <person name="Oakes M."/>
            <person name="Baldi P."/>
            <person name="Sandmeyer S."/>
        </authorList>
    </citation>
    <scope>NUCLEOTIDE SEQUENCE [LARGE SCALE GENOMIC DNA]</scope>
    <source>
        <strain evidence="4">CLIB89(W29)</strain>
    </source>
</reference>
<dbReference type="AlphaFoldDB" id="A0A1D8NA27"/>
<keyword evidence="2" id="KW-1133">Transmembrane helix</keyword>
<evidence type="ECO:0000313" key="4">
    <source>
        <dbReference type="Proteomes" id="UP000182444"/>
    </source>
</evidence>
<feature type="region of interest" description="Disordered" evidence="1">
    <location>
        <begin position="152"/>
        <end position="194"/>
    </location>
</feature>
<accession>A0A1D8NA27</accession>
<evidence type="ECO:0000256" key="1">
    <source>
        <dbReference type="SAM" id="MobiDB-lite"/>
    </source>
</evidence>
<evidence type="ECO:0000256" key="2">
    <source>
        <dbReference type="SAM" id="Phobius"/>
    </source>
</evidence>
<evidence type="ECO:0000313" key="3">
    <source>
        <dbReference type="EMBL" id="AOW02491.1"/>
    </source>
</evidence>
<feature type="compositionally biased region" description="Basic and acidic residues" evidence="1">
    <location>
        <begin position="393"/>
        <end position="406"/>
    </location>
</feature>
<proteinExistence type="predicted"/>